<proteinExistence type="predicted"/>
<keyword evidence="3" id="KW-1185">Reference proteome</keyword>
<dbReference type="SUPFAM" id="SSF56672">
    <property type="entry name" value="DNA/RNA polymerases"/>
    <property type="match status" value="1"/>
</dbReference>
<evidence type="ECO:0000259" key="1">
    <source>
        <dbReference type="Pfam" id="PF07727"/>
    </source>
</evidence>
<dbReference type="Proteomes" id="UP000499080">
    <property type="component" value="Unassembled WGS sequence"/>
</dbReference>
<dbReference type="PANTHER" id="PTHR11439">
    <property type="entry name" value="GAG-POL-RELATED RETROTRANSPOSON"/>
    <property type="match status" value="1"/>
</dbReference>
<sequence length="495" mass="56880">MQTEYNALLKNQAWKLVKRPKDKNIIGSKWVLCTKYNADGSIALRKARLVAKGFAQIPDVDYQETFAPVARPGSIRTVMAYCAENNLEIFQLDFIMAYANGDLDEEIFMEQADHFIYQGHPDYVYKLQRSLYGLKQAGRQWFCKLDEKLKSFGLNPLSSDKCVYKLKNSKGIEFSQNVKNGQITMSQSKYIENVLEKFNMQDAKTVKTPLDPNVKLTKEMCLKTEAEKAEMSLYPYRSLIGSLMYLAICTRPDICHTVSYLSQFNENPGMPHWTAAKRVLKYLKGTKNRGLTFRPTKKPLVGYAYADWASDITDRKSYSGCVLKFADGAISWESKKQHCVALSSTEAEYIALSECDKEIVYLRRFLNELYESVDETPTVVFSDSQAAQKLVQNPIFHSRTKHIDIRCHYIREVYERGEIKINYIPTDKMAADILTKTLTFQKHDNCSTIPLMKVTNRYQLSVQRSELKSFSSSSRPVSSPKSPLDRIFTIKREFL</sequence>
<evidence type="ECO:0000313" key="3">
    <source>
        <dbReference type="Proteomes" id="UP000499080"/>
    </source>
</evidence>
<comment type="caution">
    <text evidence="2">The sequence shown here is derived from an EMBL/GenBank/DDBJ whole genome shotgun (WGS) entry which is preliminary data.</text>
</comment>
<dbReference type="CDD" id="cd09272">
    <property type="entry name" value="RNase_HI_RT_Ty1"/>
    <property type="match status" value="1"/>
</dbReference>
<organism evidence="2 3">
    <name type="scientific">Araneus ventricosus</name>
    <name type="common">Orbweaver spider</name>
    <name type="synonym">Epeira ventricosa</name>
    <dbReference type="NCBI Taxonomy" id="182803"/>
    <lineage>
        <taxon>Eukaryota</taxon>
        <taxon>Metazoa</taxon>
        <taxon>Ecdysozoa</taxon>
        <taxon>Arthropoda</taxon>
        <taxon>Chelicerata</taxon>
        <taxon>Arachnida</taxon>
        <taxon>Araneae</taxon>
        <taxon>Araneomorphae</taxon>
        <taxon>Entelegynae</taxon>
        <taxon>Araneoidea</taxon>
        <taxon>Araneidae</taxon>
        <taxon>Araneus</taxon>
    </lineage>
</organism>
<accession>A0A4Y2G670</accession>
<name>A0A4Y2G670_ARAVE</name>
<evidence type="ECO:0000313" key="2">
    <source>
        <dbReference type="EMBL" id="GBM48266.1"/>
    </source>
</evidence>
<dbReference type="GO" id="GO:0071897">
    <property type="term" value="P:DNA biosynthetic process"/>
    <property type="evidence" value="ECO:0007669"/>
    <property type="project" value="UniProtKB-ARBA"/>
</dbReference>
<protein>
    <submittedName>
        <fullName evidence="2">Retrovirus-related Pol polyprotein from transposon TNT 1-94</fullName>
    </submittedName>
</protein>
<dbReference type="AlphaFoldDB" id="A0A4Y2G670"/>
<feature type="domain" description="Reverse transcriptase Ty1/copia-type" evidence="1">
    <location>
        <begin position="11"/>
        <end position="164"/>
    </location>
</feature>
<dbReference type="EMBL" id="BGPR01001208">
    <property type="protein sequence ID" value="GBM48266.1"/>
    <property type="molecule type" value="Genomic_DNA"/>
</dbReference>
<reference evidence="2 3" key="1">
    <citation type="journal article" date="2019" name="Sci. Rep.">
        <title>Orb-weaving spider Araneus ventricosus genome elucidates the spidroin gene catalogue.</title>
        <authorList>
            <person name="Kono N."/>
            <person name="Nakamura H."/>
            <person name="Ohtoshi R."/>
            <person name="Moran D.A.P."/>
            <person name="Shinohara A."/>
            <person name="Yoshida Y."/>
            <person name="Fujiwara M."/>
            <person name="Mori M."/>
            <person name="Tomita M."/>
            <person name="Arakawa K."/>
        </authorList>
    </citation>
    <scope>NUCLEOTIDE SEQUENCE [LARGE SCALE GENOMIC DNA]</scope>
</reference>
<dbReference type="Pfam" id="PF07727">
    <property type="entry name" value="RVT_2"/>
    <property type="match status" value="1"/>
</dbReference>
<dbReference type="OrthoDB" id="6437187at2759"/>
<dbReference type="InterPro" id="IPR013103">
    <property type="entry name" value="RVT_2"/>
</dbReference>
<dbReference type="InterPro" id="IPR043502">
    <property type="entry name" value="DNA/RNA_pol_sf"/>
</dbReference>
<gene>
    <name evidence="2" type="primary">POLX_1972</name>
    <name evidence="2" type="ORF">AVEN_58757_1</name>
</gene>
<dbReference type="PANTHER" id="PTHR11439:SF483">
    <property type="entry name" value="PEPTIDE SYNTHASE GLIP-LIKE, PUTATIVE (AFU_ORTHOLOGUE AFUA_3G12920)-RELATED"/>
    <property type="match status" value="1"/>
</dbReference>